<proteinExistence type="predicted"/>
<evidence type="ECO:0000256" key="1">
    <source>
        <dbReference type="SAM" id="Phobius"/>
    </source>
</evidence>
<feature type="transmembrane region" description="Helical" evidence="1">
    <location>
        <begin position="336"/>
        <end position="354"/>
    </location>
</feature>
<dbReference type="EMBL" id="RYZZ01000003">
    <property type="protein sequence ID" value="RUQ32081.1"/>
    <property type="molecule type" value="Genomic_DNA"/>
</dbReference>
<keyword evidence="1" id="KW-1133">Transmembrane helix</keyword>
<gene>
    <name evidence="3" type="ORF">ELQ35_02495</name>
</gene>
<keyword evidence="2" id="KW-0732">Signal</keyword>
<organism evidence="3 4">
    <name type="scientific">Peribacillus cavernae</name>
    <dbReference type="NCBI Taxonomy" id="1674310"/>
    <lineage>
        <taxon>Bacteria</taxon>
        <taxon>Bacillati</taxon>
        <taxon>Bacillota</taxon>
        <taxon>Bacilli</taxon>
        <taxon>Bacillales</taxon>
        <taxon>Bacillaceae</taxon>
        <taxon>Peribacillus</taxon>
    </lineage>
</organism>
<dbReference type="Proteomes" id="UP000267430">
    <property type="component" value="Unassembled WGS sequence"/>
</dbReference>
<dbReference type="AlphaFoldDB" id="A0A3S0U1E0"/>
<dbReference type="NCBIfam" id="TIGR01167">
    <property type="entry name" value="LPXTG_anchor"/>
    <property type="match status" value="1"/>
</dbReference>
<feature type="signal peptide" evidence="2">
    <location>
        <begin position="1"/>
        <end position="23"/>
    </location>
</feature>
<keyword evidence="1" id="KW-0812">Transmembrane</keyword>
<keyword evidence="1" id="KW-0472">Membrane</keyword>
<feature type="chain" id="PRO_5018534169" evidence="2">
    <location>
        <begin position="24"/>
        <end position="361"/>
    </location>
</feature>
<evidence type="ECO:0000313" key="3">
    <source>
        <dbReference type="EMBL" id="RUQ32081.1"/>
    </source>
</evidence>
<dbReference type="InterPro" id="IPR030832">
    <property type="entry name" value="Acidic_LPXTA"/>
</dbReference>
<name>A0A3S0U1E0_9BACI</name>
<sequence length="361" mass="41233">MKKFLMIIVSAVIVLMFSVPAFAAGITDEELNGYLAGTMTVKEFKEEYLASWEIDLKDYESLDELREDFGEPLTEENLANYLEENQISEEELKDILIEYGELEEGQSILDGEYLQFTSDLDFYLEDEEDYQLTDEDYEAMKEDFYAEIKDMFDELSITRAEYDALFDHVNTVRKDTDITSSIEELDVLAGEMMSVGDFETIDEISDEEIAQMLKIYDEIQRIFQVKFTYALVKDGVEKELSLEALMQLEDPGKASLKVYVTDLNGKLLLDLIVTPEMFGSEFIEKTGSDLKGSTEVVKEVQQKEVQQKEVKHKEMKHKVPIKTEKGGKLPKTAGNYMAGMLFGILLLGGSFVFLKKARSVK</sequence>
<keyword evidence="4" id="KW-1185">Reference proteome</keyword>
<comment type="caution">
    <text evidence="3">The sequence shown here is derived from an EMBL/GenBank/DDBJ whole genome shotgun (WGS) entry which is preliminary data.</text>
</comment>
<accession>A0A3S0U1E0</accession>
<reference evidence="3 4" key="1">
    <citation type="submission" date="2018-12" db="EMBL/GenBank/DDBJ databases">
        <title>Bacillus chawlae sp. nov., Bacillus glennii sp. nov., and Bacillus saganii sp. nov. Isolated from the Vehicle Assembly Building at Kennedy Space Center where the Viking Spacecraft were Assembled.</title>
        <authorList>
            <person name="Seuylemezian A."/>
            <person name="Vaishampayan P."/>
        </authorList>
    </citation>
    <scope>NUCLEOTIDE SEQUENCE [LARGE SCALE GENOMIC DNA]</scope>
    <source>
        <strain evidence="3 4">L5</strain>
    </source>
</reference>
<evidence type="ECO:0000313" key="4">
    <source>
        <dbReference type="Proteomes" id="UP000267430"/>
    </source>
</evidence>
<dbReference type="RefSeq" id="WP_126863281.1">
    <property type="nucleotide sequence ID" value="NZ_JAUSTX010000013.1"/>
</dbReference>
<dbReference type="NCBIfam" id="TIGR04383">
    <property type="entry name" value="acidic_w_LPXTA"/>
    <property type="match status" value="1"/>
</dbReference>
<protein>
    <submittedName>
        <fullName evidence="3">Processed acidic surface protein</fullName>
    </submittedName>
</protein>
<dbReference type="OrthoDB" id="2718583at2"/>
<evidence type="ECO:0000256" key="2">
    <source>
        <dbReference type="SAM" id="SignalP"/>
    </source>
</evidence>